<keyword evidence="1" id="KW-0547">Nucleotide-binding</keyword>
<dbReference type="PANTHER" id="PTHR43788:SF8">
    <property type="entry name" value="DNA-BINDING PROTEIN SMUBP-2"/>
    <property type="match status" value="1"/>
</dbReference>
<name>A0A2W5JZK8_9GAMM</name>
<dbReference type="GO" id="GO:0005524">
    <property type="term" value="F:ATP binding"/>
    <property type="evidence" value="ECO:0007669"/>
    <property type="project" value="UniProtKB-KW"/>
</dbReference>
<dbReference type="Gene3D" id="3.40.50.300">
    <property type="entry name" value="P-loop containing nucleotide triphosphate hydrolases"/>
    <property type="match status" value="2"/>
</dbReference>
<dbReference type="AlphaFoldDB" id="A0A2W5JZK8"/>
<dbReference type="InterPro" id="IPR027417">
    <property type="entry name" value="P-loop_NTPase"/>
</dbReference>
<keyword evidence="4" id="KW-0067">ATP-binding</keyword>
<protein>
    <recommendedName>
        <fullName evidence="5">DNA2/NAM7 helicase-like C-terminal domain-containing protein</fullName>
    </recommendedName>
</protein>
<dbReference type="Proteomes" id="UP000249046">
    <property type="component" value="Unassembled WGS sequence"/>
</dbReference>
<evidence type="ECO:0000256" key="3">
    <source>
        <dbReference type="ARBA" id="ARBA00022806"/>
    </source>
</evidence>
<dbReference type="CDD" id="cd18808">
    <property type="entry name" value="SF1_C_Upf1"/>
    <property type="match status" value="1"/>
</dbReference>
<accession>A0A2W5JZK8</accession>
<evidence type="ECO:0000259" key="5">
    <source>
        <dbReference type="Pfam" id="PF13087"/>
    </source>
</evidence>
<evidence type="ECO:0000256" key="4">
    <source>
        <dbReference type="ARBA" id="ARBA00022840"/>
    </source>
</evidence>
<evidence type="ECO:0000256" key="1">
    <source>
        <dbReference type="ARBA" id="ARBA00022741"/>
    </source>
</evidence>
<keyword evidence="3" id="KW-0347">Helicase</keyword>
<dbReference type="InterPro" id="IPR050534">
    <property type="entry name" value="Coronavir_polyprotein_1ab"/>
</dbReference>
<dbReference type="SUPFAM" id="SSF52540">
    <property type="entry name" value="P-loop containing nucleoside triphosphate hydrolases"/>
    <property type="match status" value="1"/>
</dbReference>
<evidence type="ECO:0000313" key="7">
    <source>
        <dbReference type="Proteomes" id="UP000249046"/>
    </source>
</evidence>
<dbReference type="InterPro" id="IPR041679">
    <property type="entry name" value="DNA2/NAM7-like_C"/>
</dbReference>
<organism evidence="6 7">
    <name type="scientific">Rhodanobacter denitrificans</name>
    <dbReference type="NCBI Taxonomy" id="666685"/>
    <lineage>
        <taxon>Bacteria</taxon>
        <taxon>Pseudomonadati</taxon>
        <taxon>Pseudomonadota</taxon>
        <taxon>Gammaproteobacteria</taxon>
        <taxon>Lysobacterales</taxon>
        <taxon>Rhodanobacteraceae</taxon>
        <taxon>Rhodanobacter</taxon>
    </lineage>
</organism>
<proteinExistence type="predicted"/>
<dbReference type="EMBL" id="QFPO01000020">
    <property type="protein sequence ID" value="PZQ10512.1"/>
    <property type="molecule type" value="Genomic_DNA"/>
</dbReference>
<dbReference type="Pfam" id="PF13087">
    <property type="entry name" value="AAA_12"/>
    <property type="match status" value="1"/>
</dbReference>
<comment type="caution">
    <text evidence="6">The sequence shown here is derived from an EMBL/GenBank/DDBJ whole genome shotgun (WGS) entry which is preliminary data.</text>
</comment>
<dbReference type="GO" id="GO:0016787">
    <property type="term" value="F:hydrolase activity"/>
    <property type="evidence" value="ECO:0007669"/>
    <property type="project" value="UniProtKB-KW"/>
</dbReference>
<sequence length="817" mass="91388">MIPLQSGRRILLVGDHRQLPPVYEPSHLRAASKSLGISPDSLRQTDFERAFRVTRGVALNTQYRMVEPISDLVSDCFYKDDGVQLRTGRGESRAWCEHLAFPWKSPVTWVDSGAGPDSTGDSDPSKQGKYVNPHEARLVLRLLQRLATPDKAELLKDIQSSHHPIGVITMYSAQKALLEKELSKAEWAASIRSLIRIDTVDSYQGQENPFIILSLVRDNISETQGFMWEPSRINVSLSRAQERLAIVGAARMWRKRNKLDPLGRVLRFIEEKAANSISNRPSLRRPKMLDEEVDAGETEGLGKRRLANVISVLLPAREYRLECSWTTERPLPAIEEFACRLIVMMESASPSELQVYFGLSKLETDGLVGSLTRNRLVDVADDGLLHPSAILRAKQIATGEVPTFTTFETREEDAVFDLLALQLVPRRGYNNSRFGLPEVPMPELAKSVAPDRVAEAFSEQSRAFLEFSWGRTKESFKTRLYKVARCRPMRTLQVPVDMEISLDVGATGDLNVHRDAVERLGDNRKRPLSIELESKVADYLASESLPKTAASFSDFCALVEDEVLARYVRENEFDLSKWLRDRDADKTGYGSQLTRGLLGPIYLVGNRTTLINMLRSEDHEEERSSIAHWLPADVPFWAANSTELVEFVAKFQKALDRKDGGRLVACFKGEGASEERSLKRAFHSRLPHAVMFSGGIRLDRFELLVVPERLAVAQYHVQPSKVSAVTLPIGYATTDPNRVDRITRLLAQRLAPTISASISWSADSQHVQSLIDFKALGIVEMARLKPSGAAGASGATPVASAEKPHPKIIFKRPKFDS</sequence>
<evidence type="ECO:0000313" key="6">
    <source>
        <dbReference type="EMBL" id="PZQ10512.1"/>
    </source>
</evidence>
<dbReference type="PANTHER" id="PTHR43788">
    <property type="entry name" value="DNA2/NAM7 HELICASE FAMILY MEMBER"/>
    <property type="match status" value="1"/>
</dbReference>
<keyword evidence="2" id="KW-0378">Hydrolase</keyword>
<gene>
    <name evidence="6" type="ORF">DI564_15695</name>
</gene>
<reference evidence="6 7" key="1">
    <citation type="submission" date="2017-08" db="EMBL/GenBank/DDBJ databases">
        <title>Infants hospitalized years apart are colonized by the same room-sourced microbial strains.</title>
        <authorList>
            <person name="Brooks B."/>
            <person name="Olm M.R."/>
            <person name="Firek B.A."/>
            <person name="Baker R."/>
            <person name="Thomas B.C."/>
            <person name="Morowitz M.J."/>
            <person name="Banfield J.F."/>
        </authorList>
    </citation>
    <scope>NUCLEOTIDE SEQUENCE [LARGE SCALE GENOMIC DNA]</scope>
    <source>
        <strain evidence="6">S2_005_003_R2_42</strain>
    </source>
</reference>
<evidence type="ECO:0000256" key="2">
    <source>
        <dbReference type="ARBA" id="ARBA00022801"/>
    </source>
</evidence>
<feature type="domain" description="DNA2/NAM7 helicase-like C-terminal" evidence="5">
    <location>
        <begin position="43"/>
        <end position="250"/>
    </location>
</feature>
<dbReference type="InterPro" id="IPR047187">
    <property type="entry name" value="SF1_C_Upf1"/>
</dbReference>
<dbReference type="GO" id="GO:0043139">
    <property type="term" value="F:5'-3' DNA helicase activity"/>
    <property type="evidence" value="ECO:0007669"/>
    <property type="project" value="TreeGrafter"/>
</dbReference>